<evidence type="ECO:0000313" key="9">
    <source>
        <dbReference type="EMBL" id="MPC39458.1"/>
    </source>
</evidence>
<dbReference type="PANTHER" id="PTHR10127">
    <property type="entry name" value="DISCOIDIN, CUB, EGF, LAMININ , AND ZINC METALLOPROTEASE DOMAIN CONTAINING"/>
    <property type="match status" value="1"/>
</dbReference>
<keyword evidence="1 6" id="KW-0645">Protease</keyword>
<dbReference type="OrthoDB" id="6378004at2759"/>
<dbReference type="Gene3D" id="3.40.390.10">
    <property type="entry name" value="Collagenase (Catalytic Domain)"/>
    <property type="match status" value="1"/>
</dbReference>
<evidence type="ECO:0000256" key="7">
    <source>
        <dbReference type="RuleBase" id="RU361183"/>
    </source>
</evidence>
<keyword evidence="2 6" id="KW-0479">Metal-binding</keyword>
<keyword evidence="10" id="KW-1185">Reference proteome</keyword>
<evidence type="ECO:0000256" key="2">
    <source>
        <dbReference type="ARBA" id="ARBA00022723"/>
    </source>
</evidence>
<name>A0A5B7F2R7_PORTR</name>
<evidence type="ECO:0000256" key="5">
    <source>
        <dbReference type="ARBA" id="ARBA00023049"/>
    </source>
</evidence>
<feature type="binding site" evidence="6">
    <location>
        <position position="132"/>
    </location>
    <ligand>
        <name>Zn(2+)</name>
        <dbReference type="ChEBI" id="CHEBI:29105"/>
        <note>catalytic</note>
    </ligand>
</feature>
<accession>A0A5B7F2R7</accession>
<keyword evidence="4 6" id="KW-0862">Zinc</keyword>
<feature type="signal peptide" evidence="7">
    <location>
        <begin position="1"/>
        <end position="20"/>
    </location>
</feature>
<comment type="caution">
    <text evidence="9">The sequence shown here is derived from an EMBL/GenBank/DDBJ whole genome shotgun (WGS) entry which is preliminary data.</text>
</comment>
<dbReference type="SUPFAM" id="SSF55486">
    <property type="entry name" value="Metalloproteases ('zincins'), catalytic domain"/>
    <property type="match status" value="1"/>
</dbReference>
<evidence type="ECO:0000256" key="1">
    <source>
        <dbReference type="ARBA" id="ARBA00022670"/>
    </source>
</evidence>
<feature type="binding site" evidence="6">
    <location>
        <position position="122"/>
    </location>
    <ligand>
        <name>Zn(2+)</name>
        <dbReference type="ChEBI" id="CHEBI:29105"/>
        <note>catalytic</note>
    </ligand>
</feature>
<evidence type="ECO:0000259" key="8">
    <source>
        <dbReference type="PROSITE" id="PS51864"/>
    </source>
</evidence>
<evidence type="ECO:0000256" key="4">
    <source>
        <dbReference type="ARBA" id="ARBA00022833"/>
    </source>
</evidence>
<feature type="active site" evidence="6">
    <location>
        <position position="123"/>
    </location>
</feature>
<keyword evidence="5 6" id="KW-0482">Metalloprotease</keyword>
<dbReference type="InterPro" id="IPR001506">
    <property type="entry name" value="Peptidase_M12A"/>
</dbReference>
<sequence length="282" mass="33574">MALWFAYMMVAWCAGTSVRCETQEIDVRREDRLHWPGGVVHYSISENFTLQQDEWIRKAMNMIEQQTCIIFEERPRTSYYLSPKTLYIMTGCGCTCKVGYHRYGSVLRLHKQCFKRIGHVVHELLHALGIRHEHQRFDRNYYIHINQTAIRMPYIRNFFRRRRRLSYVCNAGLPYDYGSIMHYPMVGFSKSRTQPIIFPIVPCAHVGQRKRMSSSDVARVNRLYACTDRYLGDNIPGAVPYMEWQRHVQKLRRLQTHIKCWRRSLLSPSMHRNTPQYSSMLQ</sequence>
<gene>
    <name evidence="9" type="primary">lce_0</name>
    <name evidence="9" type="ORF">E2C01_032995</name>
</gene>
<dbReference type="Pfam" id="PF01400">
    <property type="entry name" value="Astacin"/>
    <property type="match status" value="1"/>
</dbReference>
<dbReference type="EC" id="3.4.24.-" evidence="7"/>
<evidence type="ECO:0000313" key="10">
    <source>
        <dbReference type="Proteomes" id="UP000324222"/>
    </source>
</evidence>
<reference evidence="9 10" key="1">
    <citation type="submission" date="2019-05" db="EMBL/GenBank/DDBJ databases">
        <title>Another draft genome of Portunus trituberculatus and its Hox gene families provides insights of decapod evolution.</title>
        <authorList>
            <person name="Jeong J.-H."/>
            <person name="Song I."/>
            <person name="Kim S."/>
            <person name="Choi T."/>
            <person name="Kim D."/>
            <person name="Ryu S."/>
            <person name="Kim W."/>
        </authorList>
    </citation>
    <scope>NUCLEOTIDE SEQUENCE [LARGE SCALE GENOMIC DNA]</scope>
    <source>
        <tissue evidence="9">Muscle</tissue>
    </source>
</reference>
<dbReference type="EMBL" id="VSRR010004370">
    <property type="protein sequence ID" value="MPC39458.1"/>
    <property type="molecule type" value="Genomic_DNA"/>
</dbReference>
<dbReference type="Proteomes" id="UP000324222">
    <property type="component" value="Unassembled WGS sequence"/>
</dbReference>
<dbReference type="PANTHER" id="PTHR10127:SF780">
    <property type="entry name" value="METALLOENDOPEPTIDASE"/>
    <property type="match status" value="1"/>
</dbReference>
<protein>
    <recommendedName>
        <fullName evidence="7">Metalloendopeptidase</fullName>
        <ecNumber evidence="7">3.4.24.-</ecNumber>
    </recommendedName>
</protein>
<feature type="domain" description="Peptidase M12A" evidence="8">
    <location>
        <begin position="25"/>
        <end position="227"/>
    </location>
</feature>
<comment type="cofactor">
    <cofactor evidence="6 7">
        <name>Zn(2+)</name>
        <dbReference type="ChEBI" id="CHEBI:29105"/>
    </cofactor>
    <text evidence="6 7">Binds 1 zinc ion per subunit.</text>
</comment>
<dbReference type="GO" id="GO:0008270">
    <property type="term" value="F:zinc ion binding"/>
    <property type="evidence" value="ECO:0007669"/>
    <property type="project" value="UniProtKB-UniRule"/>
</dbReference>
<dbReference type="InterPro" id="IPR006026">
    <property type="entry name" value="Peptidase_Metallo"/>
</dbReference>
<proteinExistence type="predicted"/>
<comment type="caution">
    <text evidence="6">Lacks conserved residue(s) required for the propagation of feature annotation.</text>
</comment>
<evidence type="ECO:0000256" key="6">
    <source>
        <dbReference type="PROSITE-ProRule" id="PRU01211"/>
    </source>
</evidence>
<keyword evidence="3 6" id="KW-0378">Hydrolase</keyword>
<feature type="binding site" evidence="6">
    <location>
        <position position="126"/>
    </location>
    <ligand>
        <name>Zn(2+)</name>
        <dbReference type="ChEBI" id="CHEBI:29105"/>
        <note>catalytic</note>
    </ligand>
</feature>
<dbReference type="GO" id="GO:0004222">
    <property type="term" value="F:metalloendopeptidase activity"/>
    <property type="evidence" value="ECO:0007669"/>
    <property type="project" value="UniProtKB-UniRule"/>
</dbReference>
<dbReference type="InterPro" id="IPR024079">
    <property type="entry name" value="MetalloPept_cat_dom_sf"/>
</dbReference>
<evidence type="ECO:0000256" key="3">
    <source>
        <dbReference type="ARBA" id="ARBA00022801"/>
    </source>
</evidence>
<dbReference type="GO" id="GO:0006508">
    <property type="term" value="P:proteolysis"/>
    <property type="evidence" value="ECO:0007669"/>
    <property type="project" value="UniProtKB-KW"/>
</dbReference>
<dbReference type="SMART" id="SM00235">
    <property type="entry name" value="ZnMc"/>
    <property type="match status" value="1"/>
</dbReference>
<keyword evidence="7" id="KW-0732">Signal</keyword>
<dbReference type="PROSITE" id="PS51864">
    <property type="entry name" value="ASTACIN"/>
    <property type="match status" value="1"/>
</dbReference>
<dbReference type="PRINTS" id="PR00480">
    <property type="entry name" value="ASTACIN"/>
</dbReference>
<dbReference type="AlphaFoldDB" id="A0A5B7F2R7"/>
<organism evidence="9 10">
    <name type="scientific">Portunus trituberculatus</name>
    <name type="common">Swimming crab</name>
    <name type="synonym">Neptunus trituberculatus</name>
    <dbReference type="NCBI Taxonomy" id="210409"/>
    <lineage>
        <taxon>Eukaryota</taxon>
        <taxon>Metazoa</taxon>
        <taxon>Ecdysozoa</taxon>
        <taxon>Arthropoda</taxon>
        <taxon>Crustacea</taxon>
        <taxon>Multicrustacea</taxon>
        <taxon>Malacostraca</taxon>
        <taxon>Eumalacostraca</taxon>
        <taxon>Eucarida</taxon>
        <taxon>Decapoda</taxon>
        <taxon>Pleocyemata</taxon>
        <taxon>Brachyura</taxon>
        <taxon>Eubrachyura</taxon>
        <taxon>Portunoidea</taxon>
        <taxon>Portunidae</taxon>
        <taxon>Portuninae</taxon>
        <taxon>Portunus</taxon>
    </lineage>
</organism>
<feature type="chain" id="PRO_5023011973" description="Metalloendopeptidase" evidence="7">
    <location>
        <begin position="21"/>
        <end position="282"/>
    </location>
</feature>